<sequence>MFGEKGNTLGGLFHLAFLNGKKYNSFILSEYVKKERDLYK</sequence>
<dbReference type="Proteomes" id="UP001232245">
    <property type="component" value="Unassembled WGS sequence"/>
</dbReference>
<accession>A0ABT9Z3F2</accession>
<name>A0ABT9Z3F2_9BACI</name>
<comment type="caution">
    <text evidence="1">The sequence shown here is derived from an EMBL/GenBank/DDBJ whole genome shotgun (WGS) entry which is preliminary data.</text>
</comment>
<evidence type="ECO:0000313" key="2">
    <source>
        <dbReference type="Proteomes" id="UP001232245"/>
    </source>
</evidence>
<organism evidence="1 2">
    <name type="scientific">Metabacillus niabensis</name>
    <dbReference type="NCBI Taxonomy" id="324854"/>
    <lineage>
        <taxon>Bacteria</taxon>
        <taxon>Bacillati</taxon>
        <taxon>Bacillota</taxon>
        <taxon>Bacilli</taxon>
        <taxon>Bacillales</taxon>
        <taxon>Bacillaceae</taxon>
        <taxon>Metabacillus</taxon>
    </lineage>
</organism>
<protein>
    <submittedName>
        <fullName evidence="1">Uncharacterized protein</fullName>
    </submittedName>
</protein>
<reference evidence="1 2" key="1">
    <citation type="submission" date="2023-07" db="EMBL/GenBank/DDBJ databases">
        <title>Genomic Encyclopedia of Type Strains, Phase IV (KMG-IV): sequencing the most valuable type-strain genomes for metagenomic binning, comparative biology and taxonomic classification.</title>
        <authorList>
            <person name="Goeker M."/>
        </authorList>
    </citation>
    <scope>NUCLEOTIDE SEQUENCE [LARGE SCALE GENOMIC DNA]</scope>
    <source>
        <strain evidence="1 2">DSM 17723</strain>
    </source>
</reference>
<dbReference type="EMBL" id="JAUSTZ010000006">
    <property type="protein sequence ID" value="MDQ0226782.1"/>
    <property type="molecule type" value="Genomic_DNA"/>
</dbReference>
<keyword evidence="2" id="KW-1185">Reference proteome</keyword>
<gene>
    <name evidence="1" type="ORF">J2S02_003127</name>
</gene>
<evidence type="ECO:0000313" key="1">
    <source>
        <dbReference type="EMBL" id="MDQ0226782.1"/>
    </source>
</evidence>
<proteinExistence type="predicted"/>